<reference evidence="3" key="1">
    <citation type="submission" date="2013-06" db="EMBL/GenBank/DDBJ databases">
        <authorList>
            <person name="Zhao Q."/>
        </authorList>
    </citation>
    <scope>NUCLEOTIDE SEQUENCE</scope>
    <source>
        <strain evidence="3">cv. W1943</strain>
    </source>
</reference>
<dbReference type="Pfam" id="PF03478">
    <property type="entry name" value="Beta-prop_KIB1-4"/>
    <property type="match status" value="1"/>
</dbReference>
<feature type="domain" description="KIB1-4 beta-propeller" evidence="1">
    <location>
        <begin position="79"/>
        <end position="402"/>
    </location>
</feature>
<dbReference type="EnsemblPlants" id="ORUFI11G18600.1">
    <property type="protein sequence ID" value="ORUFI11G18600.1"/>
    <property type="gene ID" value="ORUFI11G18600"/>
</dbReference>
<reference evidence="2" key="2">
    <citation type="submission" date="2015-06" db="UniProtKB">
        <authorList>
            <consortium name="EnsemblPlants"/>
        </authorList>
    </citation>
    <scope>IDENTIFICATION</scope>
</reference>
<dbReference type="InterPro" id="IPR005174">
    <property type="entry name" value="KIB1-4_b-propeller"/>
</dbReference>
<dbReference type="PANTHER" id="PTHR44586:SF17">
    <property type="entry name" value="DUF295 DOMAIN-CONTAINING PROTEIN"/>
    <property type="match status" value="1"/>
</dbReference>
<protein>
    <recommendedName>
        <fullName evidence="1">KIB1-4 beta-propeller domain-containing protein</fullName>
    </recommendedName>
</protein>
<keyword evidence="3" id="KW-1185">Reference proteome</keyword>
<dbReference type="InterPro" id="IPR036047">
    <property type="entry name" value="F-box-like_dom_sf"/>
</dbReference>
<dbReference type="Gramene" id="ORUFI11G18600.1">
    <property type="protein sequence ID" value="ORUFI11G18600.1"/>
    <property type="gene ID" value="ORUFI11G18600"/>
</dbReference>
<accession>A0A0E0R9X7</accession>
<organism evidence="2 3">
    <name type="scientific">Oryza rufipogon</name>
    <name type="common">Brownbeard rice</name>
    <name type="synonym">Asian wild rice</name>
    <dbReference type="NCBI Taxonomy" id="4529"/>
    <lineage>
        <taxon>Eukaryota</taxon>
        <taxon>Viridiplantae</taxon>
        <taxon>Streptophyta</taxon>
        <taxon>Embryophyta</taxon>
        <taxon>Tracheophyta</taxon>
        <taxon>Spermatophyta</taxon>
        <taxon>Magnoliopsida</taxon>
        <taxon>Liliopsida</taxon>
        <taxon>Poales</taxon>
        <taxon>Poaceae</taxon>
        <taxon>BOP clade</taxon>
        <taxon>Oryzoideae</taxon>
        <taxon>Oryzeae</taxon>
        <taxon>Oryzinae</taxon>
        <taxon>Oryza</taxon>
    </lineage>
</organism>
<dbReference type="AlphaFoldDB" id="A0A0E0R9X7"/>
<evidence type="ECO:0000259" key="1">
    <source>
        <dbReference type="Pfam" id="PF03478"/>
    </source>
</evidence>
<dbReference type="SUPFAM" id="SSF81383">
    <property type="entry name" value="F-box domain"/>
    <property type="match status" value="1"/>
</dbReference>
<dbReference type="PANTHER" id="PTHR44586">
    <property type="entry name" value="F-BOX DOMAIN CONTAINING PROTEIN, EXPRESSED"/>
    <property type="match status" value="1"/>
</dbReference>
<dbReference type="Proteomes" id="UP000008022">
    <property type="component" value="Unassembled WGS sequence"/>
</dbReference>
<dbReference type="Gene3D" id="1.20.1280.50">
    <property type="match status" value="1"/>
</dbReference>
<dbReference type="STRING" id="4529.A0A0E0R9X7"/>
<sequence>MASTAAGDDFRDWSGLPEDLLLTAMEAMQLPDLVHSGAVCRSWHSAFATFRRLGLRSPPHPPCLLYAAAAAADNAVRLYSPSSTGAHFRVPLLDEEAASGVVGSAHGWLFTSDRDANPYLLNPLTGARAALPPATALGRVRGRRVVFSPGDGGRRGVAYDVDFGRRPGGSPDVRQVMARRARRWMYRRVAMSASPSAATGCVVLLLHMPERELSFARPGDERWTPLVDGGVWASHGTSFLDAVHNPGDGLFYVLQDSSPGGDTVVHSLDLTAPPPPPSSPVATMLMFATPPRPCNHHLKKTMCRYLAITPQHPQHVAGGLEFLVVERRWRRSGSDDDASTTEMYVVMLRPLDLYFYEQVSLPGGVGGDLALFVGHAGAACLRVEDYPMFRGNCAYLTDESDGDGDHANPPSWKRLDLALWEFGGSNYRGRLTKLRDMWPLHHPWQDNSPPPIWFTPSLD</sequence>
<evidence type="ECO:0000313" key="2">
    <source>
        <dbReference type="EnsemblPlants" id="ORUFI11G18600.1"/>
    </source>
</evidence>
<evidence type="ECO:0000313" key="3">
    <source>
        <dbReference type="Proteomes" id="UP000008022"/>
    </source>
</evidence>
<dbReference type="HOGENOM" id="CLU_019286_13_2_1"/>
<dbReference type="OMA" id="HPPCLLY"/>
<name>A0A0E0R9X7_ORYRU</name>
<proteinExistence type="predicted"/>